<evidence type="ECO:0000313" key="7">
    <source>
        <dbReference type="Proteomes" id="UP000193719"/>
    </source>
</evidence>
<accession>A0A1Y1V641</accession>
<dbReference type="PANTHER" id="PTHR23327">
    <property type="entry name" value="RING FINGER PROTEIN 127"/>
    <property type="match status" value="1"/>
</dbReference>
<dbReference type="InterPro" id="IPR017907">
    <property type="entry name" value="Znf_RING_CS"/>
</dbReference>
<evidence type="ECO:0000259" key="5">
    <source>
        <dbReference type="PROSITE" id="PS50089"/>
    </source>
</evidence>
<dbReference type="Pfam" id="PF15227">
    <property type="entry name" value="zf-C3HC4_4"/>
    <property type="match status" value="1"/>
</dbReference>
<dbReference type="GO" id="GO:0008270">
    <property type="term" value="F:zinc ion binding"/>
    <property type="evidence" value="ECO:0007669"/>
    <property type="project" value="UniProtKB-KW"/>
</dbReference>
<dbReference type="PANTHER" id="PTHR23327:SF51">
    <property type="entry name" value="TRANSCRIPTIONAL REGULATOR OF YEAST FORM ADHERENCE 3"/>
    <property type="match status" value="1"/>
</dbReference>
<evidence type="ECO:0000256" key="3">
    <source>
        <dbReference type="ARBA" id="ARBA00022833"/>
    </source>
</evidence>
<dbReference type="SMART" id="SM00184">
    <property type="entry name" value="RING"/>
    <property type="match status" value="1"/>
</dbReference>
<evidence type="ECO:0000256" key="4">
    <source>
        <dbReference type="PROSITE-ProRule" id="PRU00175"/>
    </source>
</evidence>
<feature type="domain" description="RING-type" evidence="5">
    <location>
        <begin position="148"/>
        <end position="187"/>
    </location>
</feature>
<dbReference type="STRING" id="1754191.A0A1Y1V641"/>
<keyword evidence="1" id="KW-0479">Metal-binding</keyword>
<keyword evidence="2 4" id="KW-0863">Zinc-finger</keyword>
<dbReference type="AlphaFoldDB" id="A0A1Y1V641"/>
<dbReference type="EMBL" id="MCFH01000030">
    <property type="protein sequence ID" value="ORX47636.1"/>
    <property type="molecule type" value="Genomic_DNA"/>
</dbReference>
<dbReference type="InterPro" id="IPR001841">
    <property type="entry name" value="Znf_RING"/>
</dbReference>
<dbReference type="PROSITE" id="PS50089">
    <property type="entry name" value="ZF_RING_2"/>
    <property type="match status" value="1"/>
</dbReference>
<name>A0A1Y1V641_9FUNG</name>
<dbReference type="Gene3D" id="3.30.40.10">
    <property type="entry name" value="Zinc/RING finger domain, C3HC4 (zinc finger)"/>
    <property type="match status" value="1"/>
</dbReference>
<organism evidence="6 7">
    <name type="scientific">Piromyces finnis</name>
    <dbReference type="NCBI Taxonomy" id="1754191"/>
    <lineage>
        <taxon>Eukaryota</taxon>
        <taxon>Fungi</taxon>
        <taxon>Fungi incertae sedis</taxon>
        <taxon>Chytridiomycota</taxon>
        <taxon>Chytridiomycota incertae sedis</taxon>
        <taxon>Neocallimastigomycetes</taxon>
        <taxon>Neocallimastigales</taxon>
        <taxon>Neocallimastigaceae</taxon>
        <taxon>Piromyces</taxon>
    </lineage>
</organism>
<reference evidence="6 7" key="1">
    <citation type="submission" date="2016-08" db="EMBL/GenBank/DDBJ databases">
        <title>Genomes of anaerobic fungi encode conserved fungal cellulosomes for biomass hydrolysis.</title>
        <authorList>
            <consortium name="DOE Joint Genome Institute"/>
            <person name="Haitjema C.H."/>
            <person name="Gilmore S.P."/>
            <person name="Henske J.K."/>
            <person name="Solomon K.V."/>
            <person name="De Groot R."/>
            <person name="Kuo A."/>
            <person name="Mondo S.J."/>
            <person name="Salamov A.A."/>
            <person name="Labutti K."/>
            <person name="Zhao Z."/>
            <person name="Chiniquy J."/>
            <person name="Barry K."/>
            <person name="Brewer H.M."/>
            <person name="Purvine S.O."/>
            <person name="Wright A.T."/>
            <person name="Boxma B."/>
            <person name="Van Alen T."/>
            <person name="Hackstein J.H."/>
            <person name="Baker S.E."/>
            <person name="Grigoriev I.V."/>
            <person name="O'Malley M.A."/>
        </authorList>
    </citation>
    <scope>NUCLEOTIDE SEQUENCE [LARGE SCALE GENOMIC DNA]</scope>
    <source>
        <strain evidence="7">finn</strain>
    </source>
</reference>
<evidence type="ECO:0000313" key="6">
    <source>
        <dbReference type="EMBL" id="ORX47636.1"/>
    </source>
</evidence>
<dbReference type="PROSITE" id="PS00518">
    <property type="entry name" value="ZF_RING_1"/>
    <property type="match status" value="1"/>
</dbReference>
<sequence>MLKEVSTPGKLDTYPWRNLSRLYRETDLWTYNGKTTTWQQATERLELFKTKSESITKKFKMEDSKLVFDQFIKLNHDTIVLKQFYSINQTALYMILSNHDKDTKLNACEGLPCFVSTDFFSDSINKCITYEITNDLLGIIPDPEKYSCPICQELAYKPIRLNCNHLFCLKCLIKAQKKNLDNCPVCRAKDAVKNATSKNLDKKLLNILTTDFPREIRAR</sequence>
<proteinExistence type="predicted"/>
<keyword evidence="7" id="KW-1185">Reference proteome</keyword>
<gene>
    <name evidence="6" type="ORF">BCR36DRAFT_256505</name>
</gene>
<evidence type="ECO:0000256" key="1">
    <source>
        <dbReference type="ARBA" id="ARBA00022723"/>
    </source>
</evidence>
<evidence type="ECO:0000256" key="2">
    <source>
        <dbReference type="ARBA" id="ARBA00022771"/>
    </source>
</evidence>
<dbReference type="InterPro" id="IPR013083">
    <property type="entry name" value="Znf_RING/FYVE/PHD"/>
</dbReference>
<keyword evidence="3" id="KW-0862">Zinc</keyword>
<protein>
    <recommendedName>
        <fullName evidence="5">RING-type domain-containing protein</fullName>
    </recommendedName>
</protein>
<dbReference type="OrthoDB" id="5588846at2759"/>
<dbReference type="Proteomes" id="UP000193719">
    <property type="component" value="Unassembled WGS sequence"/>
</dbReference>
<feature type="non-terminal residue" evidence="6">
    <location>
        <position position="219"/>
    </location>
</feature>
<reference evidence="6 7" key="2">
    <citation type="submission" date="2016-08" db="EMBL/GenBank/DDBJ databases">
        <title>Pervasive Adenine N6-methylation of Active Genes in Fungi.</title>
        <authorList>
            <consortium name="DOE Joint Genome Institute"/>
            <person name="Mondo S.J."/>
            <person name="Dannebaum R.O."/>
            <person name="Kuo R.C."/>
            <person name="Labutti K."/>
            <person name="Haridas S."/>
            <person name="Kuo A."/>
            <person name="Salamov A."/>
            <person name="Ahrendt S.R."/>
            <person name="Lipzen A."/>
            <person name="Sullivan W."/>
            <person name="Andreopoulos W.B."/>
            <person name="Clum A."/>
            <person name="Lindquist E."/>
            <person name="Daum C."/>
            <person name="Ramamoorthy G.K."/>
            <person name="Gryganskyi A."/>
            <person name="Culley D."/>
            <person name="Magnuson J.K."/>
            <person name="James T.Y."/>
            <person name="O'Malley M.A."/>
            <person name="Stajich J.E."/>
            <person name="Spatafora J.W."/>
            <person name="Visel A."/>
            <person name="Grigoriev I.V."/>
        </authorList>
    </citation>
    <scope>NUCLEOTIDE SEQUENCE [LARGE SCALE GENOMIC DNA]</scope>
    <source>
        <strain evidence="7">finn</strain>
    </source>
</reference>
<dbReference type="SUPFAM" id="SSF57850">
    <property type="entry name" value="RING/U-box"/>
    <property type="match status" value="1"/>
</dbReference>
<comment type="caution">
    <text evidence="6">The sequence shown here is derived from an EMBL/GenBank/DDBJ whole genome shotgun (WGS) entry which is preliminary data.</text>
</comment>